<evidence type="ECO:0000259" key="6">
    <source>
        <dbReference type="SMART" id="SM01194"/>
    </source>
</evidence>
<dbReference type="InterPro" id="IPR042226">
    <property type="entry name" value="eFR1_2_sf"/>
</dbReference>
<comment type="subcellular location">
    <subcellularLocation>
        <location evidence="1">Cytoplasm</location>
    </subcellularLocation>
</comment>
<keyword evidence="4" id="KW-0963">Cytoplasm</keyword>
<accession>X1V4C6</accession>
<comment type="subunit">
    <text evidence="3">Heterodimer of two subunits, one of which binds GTP.</text>
</comment>
<dbReference type="InterPro" id="IPR004403">
    <property type="entry name" value="Peptide_chain-rel_eRF1/aRF1"/>
</dbReference>
<dbReference type="InterPro" id="IPR005140">
    <property type="entry name" value="eRF1_Pelota-like_N"/>
</dbReference>
<dbReference type="GO" id="GO:0003747">
    <property type="term" value="F:translation release factor activity"/>
    <property type="evidence" value="ECO:0007669"/>
    <property type="project" value="InterPro"/>
</dbReference>
<dbReference type="InterPro" id="IPR024049">
    <property type="entry name" value="eRF1_1_sf"/>
</dbReference>
<protein>
    <recommendedName>
        <fullName evidence="6">eRF1/Pelota-like N-terminal domain-containing protein</fullName>
    </recommendedName>
</protein>
<dbReference type="FunFam" id="3.30.960.10:FF:000003">
    <property type="entry name" value="Peptide chain release factor subunit 1"/>
    <property type="match status" value="1"/>
</dbReference>
<feature type="non-terminal residue" evidence="7">
    <location>
        <position position="158"/>
    </location>
</feature>
<evidence type="ECO:0000256" key="2">
    <source>
        <dbReference type="ARBA" id="ARBA00005326"/>
    </source>
</evidence>
<dbReference type="AlphaFoldDB" id="X1V4C6"/>
<dbReference type="Gene3D" id="3.30.420.60">
    <property type="entry name" value="eRF1 domain 2"/>
    <property type="match status" value="1"/>
</dbReference>
<reference evidence="7" key="1">
    <citation type="journal article" date="2014" name="Front. Microbiol.">
        <title>High frequency of phylogenetically diverse reductive dehalogenase-homologous genes in deep subseafloor sedimentary metagenomes.</title>
        <authorList>
            <person name="Kawai M."/>
            <person name="Futagami T."/>
            <person name="Toyoda A."/>
            <person name="Takaki Y."/>
            <person name="Nishi S."/>
            <person name="Hori S."/>
            <person name="Arai W."/>
            <person name="Tsubouchi T."/>
            <person name="Morono Y."/>
            <person name="Uchiyama I."/>
            <person name="Ito T."/>
            <person name="Fujiyama A."/>
            <person name="Inagaki F."/>
            <person name="Takami H."/>
        </authorList>
    </citation>
    <scope>NUCLEOTIDE SEQUENCE</scope>
    <source>
        <strain evidence="7">Expedition CK06-06</strain>
    </source>
</reference>
<comment type="caution">
    <text evidence="7">The sequence shown here is derived from an EMBL/GenBank/DDBJ whole genome shotgun (WGS) entry which is preliminary data.</text>
</comment>
<evidence type="ECO:0000313" key="7">
    <source>
        <dbReference type="EMBL" id="GAJ24638.1"/>
    </source>
</evidence>
<dbReference type="GO" id="GO:0005737">
    <property type="term" value="C:cytoplasm"/>
    <property type="evidence" value="ECO:0007669"/>
    <property type="project" value="UniProtKB-SubCell"/>
</dbReference>
<comment type="similarity">
    <text evidence="2">Belongs to the eukaryotic release factor 1 family.</text>
</comment>
<dbReference type="Pfam" id="PF03463">
    <property type="entry name" value="eRF1_1"/>
    <property type="match status" value="1"/>
</dbReference>
<proteinExistence type="inferred from homology"/>
<evidence type="ECO:0000256" key="5">
    <source>
        <dbReference type="ARBA" id="ARBA00022917"/>
    </source>
</evidence>
<feature type="domain" description="eRF1/Pelota-like N-terminal" evidence="6">
    <location>
        <begin position="1"/>
        <end position="132"/>
    </location>
</feature>
<dbReference type="SMART" id="SM01194">
    <property type="entry name" value="eRF1_1"/>
    <property type="match status" value="1"/>
</dbReference>
<sequence length="158" mass="18056">MPITKDELEAVVEELEKHRGRHTELITVYISAGYDVNGVQRQLEAEKSTAKNIKSTATRKNVTDALDKIVRHLKTLKKTPENGLALFCGNVSKNEGQQDLQLWDIEPHMPIKIRLYRCDKEFVLDPLKEMLEVSEVFALLVMDRKEATIGLLEGKRIE</sequence>
<gene>
    <name evidence="7" type="ORF">S12H4_57830</name>
</gene>
<dbReference type="Gene3D" id="3.30.960.10">
    <property type="entry name" value="eRF1 domain 1"/>
    <property type="match status" value="1"/>
</dbReference>
<dbReference type="EMBL" id="BARW01037463">
    <property type="protein sequence ID" value="GAJ24638.1"/>
    <property type="molecule type" value="Genomic_DNA"/>
</dbReference>
<dbReference type="SUPFAM" id="SSF55481">
    <property type="entry name" value="N-terminal domain of eukaryotic peptide chain release factor subunit 1, ERF1"/>
    <property type="match status" value="1"/>
</dbReference>
<keyword evidence="5" id="KW-0648">Protein biosynthesis</keyword>
<organism evidence="7">
    <name type="scientific">marine sediment metagenome</name>
    <dbReference type="NCBI Taxonomy" id="412755"/>
    <lineage>
        <taxon>unclassified sequences</taxon>
        <taxon>metagenomes</taxon>
        <taxon>ecological metagenomes</taxon>
    </lineage>
</organism>
<evidence type="ECO:0000256" key="4">
    <source>
        <dbReference type="ARBA" id="ARBA00022490"/>
    </source>
</evidence>
<dbReference type="PANTHER" id="PTHR10113">
    <property type="entry name" value="PEPTIDE CHAIN RELEASE FACTOR SUBUNIT 1"/>
    <property type="match status" value="1"/>
</dbReference>
<evidence type="ECO:0000256" key="3">
    <source>
        <dbReference type="ARBA" id="ARBA00011520"/>
    </source>
</evidence>
<name>X1V4C6_9ZZZZ</name>
<evidence type="ECO:0000256" key="1">
    <source>
        <dbReference type="ARBA" id="ARBA00004496"/>
    </source>
</evidence>